<name>A0A2U7UFC0_9VIRU</name>
<dbReference type="InterPro" id="IPR036047">
    <property type="entry name" value="F-box-like_dom_sf"/>
</dbReference>
<feature type="compositionally biased region" description="Basic and acidic residues" evidence="1">
    <location>
        <begin position="48"/>
        <end position="66"/>
    </location>
</feature>
<dbReference type="InterPro" id="IPR036770">
    <property type="entry name" value="Ankyrin_rpt-contain_sf"/>
</dbReference>
<feature type="region of interest" description="Disordered" evidence="1">
    <location>
        <begin position="22"/>
        <end position="66"/>
    </location>
</feature>
<gene>
    <name evidence="2" type="ORF">pmac_cds_414</name>
</gene>
<dbReference type="SUPFAM" id="SSF48403">
    <property type="entry name" value="Ankyrin repeat"/>
    <property type="match status" value="1"/>
</dbReference>
<evidence type="ECO:0000313" key="2">
    <source>
        <dbReference type="EMBL" id="AVK77102.1"/>
    </source>
</evidence>
<dbReference type="EMBL" id="MG011691">
    <property type="protein sequence ID" value="AVK77102.1"/>
    <property type="molecule type" value="Genomic_DNA"/>
</dbReference>
<dbReference type="Proteomes" id="UP000249758">
    <property type="component" value="Segment"/>
</dbReference>
<proteinExistence type="predicted"/>
<accession>A0A2U7UFC0</accession>
<reference evidence="2" key="1">
    <citation type="journal article" date="2018" name="Nat. Commun.">
        <title>Diversity and evolution of the emerging Pandoraviridae family.</title>
        <authorList>
            <person name="Legendre M."/>
            <person name="Fabre E."/>
            <person name="Poirot O."/>
            <person name="Jeudy S."/>
            <person name="Lartigue A."/>
            <person name="Alempic J.M."/>
            <person name="Beucher L."/>
            <person name="Philippe N."/>
            <person name="Bertaux L."/>
            <person name="Christo-Foroux E."/>
            <person name="Labadie K."/>
            <person name="Coute Y."/>
            <person name="Abergel C."/>
            <person name="Claverie J.M."/>
        </authorList>
    </citation>
    <scope>NUCLEOTIDE SEQUENCE [LARGE SCALE GENOMIC DNA]</scope>
    <source>
        <strain evidence="2">Macleodensis</strain>
    </source>
</reference>
<protein>
    <recommendedName>
        <fullName evidence="3">Ankyrin repeat domain containing protein</fullName>
    </recommendedName>
</protein>
<dbReference type="SUPFAM" id="SSF81383">
    <property type="entry name" value="F-box domain"/>
    <property type="match status" value="1"/>
</dbReference>
<organism evidence="2">
    <name type="scientific">Pandoravirus macleodensis</name>
    <dbReference type="NCBI Taxonomy" id="2107707"/>
    <lineage>
        <taxon>Viruses</taxon>
        <taxon>Pandoravirus</taxon>
    </lineage>
</organism>
<dbReference type="GeneID" id="36841557"/>
<evidence type="ECO:0008006" key="3">
    <source>
        <dbReference type="Google" id="ProtNLM"/>
    </source>
</evidence>
<dbReference type="RefSeq" id="YP_009481098.1">
    <property type="nucleotide sequence ID" value="NC_037665.1"/>
</dbReference>
<sequence>MFSAWRLWCVSYEAIQHTVDDLVDDPNANDNNSDKGARGNNGNSGTDYDDRAHKHDDDDGGDHDSVYDPLPQLPIELWVLIFREAAPTAQRRFLIARVCKAWRRALVDEDQLAGRKPMTHAAEACRMRLAREAIDASNAELLKWSLVEARAVLPVPRASMRLWERVPTSGSAACARVLMELGIAPCDCQTCGKRDCRLAMSILEAAKCGHVDLLCVLIAHPLSASWWWPRYALCGAVDGGHVEIIQRMADGHDMDPLSVGREKLPRSAMTINGNSATWGEVAAVCGRTRALACLCKHGIDVDSLDAALVHAARTGHTETVVWICERGGIERFVEGFIMALAGGHHGTATAMLSFGSRARIYAETQGDTLDEAVERVSQGITLDPAARAILDRLLAL</sequence>
<dbReference type="KEGG" id="vg:36841557"/>
<dbReference type="Gene3D" id="1.25.40.20">
    <property type="entry name" value="Ankyrin repeat-containing domain"/>
    <property type="match status" value="1"/>
</dbReference>
<evidence type="ECO:0000256" key="1">
    <source>
        <dbReference type="SAM" id="MobiDB-lite"/>
    </source>
</evidence>